<evidence type="ECO:0000256" key="2">
    <source>
        <dbReference type="ARBA" id="ARBA00012438"/>
    </source>
</evidence>
<keyword evidence="5" id="KW-0175">Coiled coil</keyword>
<dbReference type="Pfam" id="PF00072">
    <property type="entry name" value="Response_reg"/>
    <property type="match status" value="1"/>
</dbReference>
<dbReference type="InterPro" id="IPR036890">
    <property type="entry name" value="HATPase_C_sf"/>
</dbReference>
<dbReference type="SUPFAM" id="SSF47384">
    <property type="entry name" value="Homodimeric domain of signal transducing histidine kinase"/>
    <property type="match status" value="1"/>
</dbReference>
<dbReference type="EC" id="2.7.13.3" evidence="2"/>
<feature type="coiled-coil region" evidence="5">
    <location>
        <begin position="108"/>
        <end position="142"/>
    </location>
</feature>
<dbReference type="SUPFAM" id="SSF55874">
    <property type="entry name" value="ATPase domain of HSP90 chaperone/DNA topoisomerase II/histidine kinase"/>
    <property type="match status" value="1"/>
</dbReference>
<dbReference type="InterPro" id="IPR004358">
    <property type="entry name" value="Sig_transdc_His_kin-like_C"/>
</dbReference>
<dbReference type="InterPro" id="IPR003661">
    <property type="entry name" value="HisK_dim/P_dom"/>
</dbReference>
<accession>A0A1F6CB05</accession>
<dbReference type="Pfam" id="PF02518">
    <property type="entry name" value="HATPase_c"/>
    <property type="match status" value="1"/>
</dbReference>
<gene>
    <name evidence="8" type="ORF">A3F84_28740</name>
</gene>
<dbReference type="Gene3D" id="1.10.287.130">
    <property type="match status" value="1"/>
</dbReference>
<evidence type="ECO:0000256" key="5">
    <source>
        <dbReference type="SAM" id="Coils"/>
    </source>
</evidence>
<reference evidence="8 9" key="1">
    <citation type="journal article" date="2016" name="Nat. Commun.">
        <title>Thousands of microbial genomes shed light on interconnected biogeochemical processes in an aquifer system.</title>
        <authorList>
            <person name="Anantharaman K."/>
            <person name="Brown C.T."/>
            <person name="Hug L.A."/>
            <person name="Sharon I."/>
            <person name="Castelle C.J."/>
            <person name="Probst A.J."/>
            <person name="Thomas B.C."/>
            <person name="Singh A."/>
            <person name="Wilkins M.J."/>
            <person name="Karaoz U."/>
            <person name="Brodie E.L."/>
            <person name="Williams K.H."/>
            <person name="Hubbard S.S."/>
            <person name="Banfield J.F."/>
        </authorList>
    </citation>
    <scope>NUCLEOTIDE SEQUENCE [LARGE SCALE GENOMIC DNA]</scope>
    <source>
        <strain evidence="9">RIFCSPLOWO2_12_FULL_64_10</strain>
    </source>
</reference>
<dbReference type="InterPro" id="IPR036097">
    <property type="entry name" value="HisK_dim/P_sf"/>
</dbReference>
<evidence type="ECO:0000259" key="7">
    <source>
        <dbReference type="PROSITE" id="PS50110"/>
    </source>
</evidence>
<dbReference type="InterPro" id="IPR011006">
    <property type="entry name" value="CheY-like_superfamily"/>
</dbReference>
<proteinExistence type="predicted"/>
<dbReference type="AlphaFoldDB" id="A0A1F6CB05"/>
<dbReference type="EMBL" id="MFKF01000331">
    <property type="protein sequence ID" value="OGG46230.1"/>
    <property type="molecule type" value="Genomic_DNA"/>
</dbReference>
<dbReference type="Gene3D" id="3.40.50.2300">
    <property type="match status" value="1"/>
</dbReference>
<evidence type="ECO:0000256" key="3">
    <source>
        <dbReference type="ARBA" id="ARBA00022553"/>
    </source>
</evidence>
<dbReference type="PROSITE" id="PS50110">
    <property type="entry name" value="RESPONSE_REGULATORY"/>
    <property type="match status" value="1"/>
</dbReference>
<dbReference type="GO" id="GO:0000155">
    <property type="term" value="F:phosphorelay sensor kinase activity"/>
    <property type="evidence" value="ECO:0007669"/>
    <property type="project" value="InterPro"/>
</dbReference>
<dbReference type="PANTHER" id="PTHR43547:SF2">
    <property type="entry name" value="HYBRID SIGNAL TRANSDUCTION HISTIDINE KINASE C"/>
    <property type="match status" value="1"/>
</dbReference>
<name>A0A1F6CB05_HANXR</name>
<comment type="catalytic activity">
    <reaction evidence="1">
        <text>ATP + protein L-histidine = ADP + protein N-phospho-L-histidine.</text>
        <dbReference type="EC" id="2.7.13.3"/>
    </reaction>
</comment>
<evidence type="ECO:0000259" key="6">
    <source>
        <dbReference type="PROSITE" id="PS50109"/>
    </source>
</evidence>
<dbReference type="SMART" id="SM00448">
    <property type="entry name" value="REC"/>
    <property type="match status" value="1"/>
</dbReference>
<protein>
    <recommendedName>
        <fullName evidence="2">histidine kinase</fullName>
        <ecNumber evidence="2">2.7.13.3</ecNumber>
    </recommendedName>
</protein>
<dbReference type="PANTHER" id="PTHR43547">
    <property type="entry name" value="TWO-COMPONENT HISTIDINE KINASE"/>
    <property type="match status" value="1"/>
</dbReference>
<evidence type="ECO:0000256" key="1">
    <source>
        <dbReference type="ARBA" id="ARBA00000085"/>
    </source>
</evidence>
<dbReference type="InterPro" id="IPR001789">
    <property type="entry name" value="Sig_transdc_resp-reg_receiver"/>
</dbReference>
<comment type="caution">
    <text evidence="8">The sequence shown here is derived from an EMBL/GenBank/DDBJ whole genome shotgun (WGS) entry which is preliminary data.</text>
</comment>
<dbReference type="SMART" id="SM00388">
    <property type="entry name" value="HisKA"/>
    <property type="match status" value="1"/>
</dbReference>
<evidence type="ECO:0000313" key="8">
    <source>
        <dbReference type="EMBL" id="OGG46230.1"/>
    </source>
</evidence>
<evidence type="ECO:0000256" key="4">
    <source>
        <dbReference type="PROSITE-ProRule" id="PRU00169"/>
    </source>
</evidence>
<dbReference type="Gene3D" id="3.30.565.10">
    <property type="entry name" value="Histidine kinase-like ATPase, C-terminal domain"/>
    <property type="match status" value="1"/>
</dbReference>
<dbReference type="SUPFAM" id="SSF52172">
    <property type="entry name" value="CheY-like"/>
    <property type="match status" value="1"/>
</dbReference>
<feature type="modified residue" description="4-aspartylphosphate" evidence="4">
    <location>
        <position position="36"/>
    </location>
</feature>
<feature type="domain" description="Histidine kinase" evidence="6">
    <location>
        <begin position="165"/>
        <end position="374"/>
    </location>
</feature>
<dbReference type="Proteomes" id="UP000178606">
    <property type="component" value="Unassembled WGS sequence"/>
</dbReference>
<sequence length="389" mass="41842">MRILLEGAGYDVDVVSNGAEGVERIAARTPDLILSDIMMPTMDGYAFCKAVKSAEATRAIPFVLLTSLGTAEKLRALEEGADDFLAKPAESTELLARARTLLRGKRLYDDLQVANAELHQLTEQLEERVAERTAELEATNEQLGSMSQQLWQAAKLATMGELAASIAHELNNPLGTVTLRIESMLAALPPGDPKREALEVVEGEVERMANLVANLLQFGRRSQQQISSIDVRREITATLDLIRSLLNNRGVAVVQDFALDVPLVPADRQLLRQLFLNLVTNAVDAMPGGGALTIRVTSTSERVVMEFSDTGVGIAPEDLARVGEPFFTTKAEGKGTGLGVPICQRIVQDHHGSLDIVSELGVGTTVRVELPLANGRSAALLSDDSNEAG</sequence>
<organism evidence="8 9">
    <name type="scientific">Handelsmanbacteria sp. (strain RIFCSPLOWO2_12_FULL_64_10)</name>
    <dbReference type="NCBI Taxonomy" id="1817868"/>
    <lineage>
        <taxon>Bacteria</taxon>
        <taxon>Candidatus Handelsmaniibacteriota</taxon>
    </lineage>
</organism>
<dbReference type="SMART" id="SM00387">
    <property type="entry name" value="HATPase_c"/>
    <property type="match status" value="1"/>
</dbReference>
<feature type="domain" description="Response regulatory" evidence="7">
    <location>
        <begin position="1"/>
        <end position="102"/>
    </location>
</feature>
<dbReference type="CDD" id="cd00082">
    <property type="entry name" value="HisKA"/>
    <property type="match status" value="1"/>
</dbReference>
<dbReference type="Pfam" id="PF00512">
    <property type="entry name" value="HisKA"/>
    <property type="match status" value="1"/>
</dbReference>
<evidence type="ECO:0000313" key="9">
    <source>
        <dbReference type="Proteomes" id="UP000178606"/>
    </source>
</evidence>
<keyword evidence="3 4" id="KW-0597">Phosphoprotein</keyword>
<dbReference type="InterPro" id="IPR003594">
    <property type="entry name" value="HATPase_dom"/>
</dbReference>
<dbReference type="InterPro" id="IPR005467">
    <property type="entry name" value="His_kinase_dom"/>
</dbReference>
<dbReference type="PROSITE" id="PS50109">
    <property type="entry name" value="HIS_KIN"/>
    <property type="match status" value="1"/>
</dbReference>
<dbReference type="PRINTS" id="PR00344">
    <property type="entry name" value="BCTRLSENSOR"/>
</dbReference>